<organism evidence="1 2">
    <name type="scientific">Eumeta variegata</name>
    <name type="common">Bagworm moth</name>
    <name type="synonym">Eumeta japonica</name>
    <dbReference type="NCBI Taxonomy" id="151549"/>
    <lineage>
        <taxon>Eukaryota</taxon>
        <taxon>Metazoa</taxon>
        <taxon>Ecdysozoa</taxon>
        <taxon>Arthropoda</taxon>
        <taxon>Hexapoda</taxon>
        <taxon>Insecta</taxon>
        <taxon>Pterygota</taxon>
        <taxon>Neoptera</taxon>
        <taxon>Endopterygota</taxon>
        <taxon>Lepidoptera</taxon>
        <taxon>Glossata</taxon>
        <taxon>Ditrysia</taxon>
        <taxon>Tineoidea</taxon>
        <taxon>Psychidae</taxon>
        <taxon>Oiketicinae</taxon>
        <taxon>Eumeta</taxon>
    </lineage>
</organism>
<evidence type="ECO:0000313" key="1">
    <source>
        <dbReference type="EMBL" id="GBP40525.1"/>
    </source>
</evidence>
<dbReference type="AlphaFoldDB" id="A0A4C1VRU1"/>
<dbReference type="GO" id="GO:0031012">
    <property type="term" value="C:extracellular matrix"/>
    <property type="evidence" value="ECO:0007669"/>
    <property type="project" value="TreeGrafter"/>
</dbReference>
<dbReference type="STRING" id="151549.A0A4C1VRU1"/>
<dbReference type="EMBL" id="BGZK01000382">
    <property type="protein sequence ID" value="GBP40525.1"/>
    <property type="molecule type" value="Genomic_DNA"/>
</dbReference>
<dbReference type="PANTHER" id="PTHR13723">
    <property type="entry name" value="ADAMTS A DISINTEGRIN AND METALLOPROTEASE WITH THROMBOSPONDIN MOTIFS PROTEASE"/>
    <property type="match status" value="1"/>
</dbReference>
<name>A0A4C1VRU1_EUMVA</name>
<dbReference type="Proteomes" id="UP000299102">
    <property type="component" value="Unassembled WGS sequence"/>
</dbReference>
<accession>A0A4C1VRU1</accession>
<gene>
    <name evidence="1" type="primary">ADAMTSL3</name>
    <name evidence="1" type="ORF">EVAR_30584_1</name>
</gene>
<keyword evidence="2" id="KW-1185">Reference proteome</keyword>
<dbReference type="OrthoDB" id="5781878at2759"/>
<comment type="caution">
    <text evidence="1">The sequence shown here is derived from an EMBL/GenBank/DDBJ whole genome shotgun (WGS) entry which is preliminary data.</text>
</comment>
<protein>
    <submittedName>
        <fullName evidence="1">ADAMTS-like protein 3</fullName>
    </submittedName>
</protein>
<proteinExistence type="predicted"/>
<dbReference type="PANTHER" id="PTHR13723:SF313">
    <property type="entry name" value="PEPTIDASE M12B DOMAIN-CONTAINING PROTEIN"/>
    <property type="match status" value="1"/>
</dbReference>
<evidence type="ECO:0000313" key="2">
    <source>
        <dbReference type="Proteomes" id="UP000299102"/>
    </source>
</evidence>
<dbReference type="InterPro" id="IPR050439">
    <property type="entry name" value="ADAMTS_ADAMTS-like"/>
</dbReference>
<sequence length="285" mass="31547">MQSSVRFWLSYPRGKHTITRIAENTHNAAKLFNTETMMYALSVLNSPCKGSGNITLLEEDSWREQQCAAHDGAPYGGELFHWRAHRDDAEPCALTCRGTPQHLGQKPDPTISLSDEEERVVVVVLAARVSDGTRCRPGSLDMCIDGRCQGSYKSCFLQQSTEGKHTGSCFNAQVTPARPARAARPGPAHGLFKKSPSLVRPIVAPRAQTSPDTLLVFRELAELLFVFRVSDSVDSGHLRTRTGAKCPEAICSPAWTSRPRRPPLRYRSEPVLDIEDRMLSAYLPS</sequence>
<reference evidence="1 2" key="1">
    <citation type="journal article" date="2019" name="Commun. Biol.">
        <title>The bagworm genome reveals a unique fibroin gene that provides high tensile strength.</title>
        <authorList>
            <person name="Kono N."/>
            <person name="Nakamura H."/>
            <person name="Ohtoshi R."/>
            <person name="Tomita M."/>
            <person name="Numata K."/>
            <person name="Arakawa K."/>
        </authorList>
    </citation>
    <scope>NUCLEOTIDE SEQUENCE [LARGE SCALE GENOMIC DNA]</scope>
</reference>